<dbReference type="Proteomes" id="UP000091820">
    <property type="component" value="Unassembled WGS sequence"/>
</dbReference>
<comment type="subcellular location">
    <subcellularLocation>
        <location evidence="4">Cytoplasm</location>
    </subcellularLocation>
</comment>
<evidence type="ECO:0000256" key="1">
    <source>
        <dbReference type="ARBA" id="ARBA00010520"/>
    </source>
</evidence>
<evidence type="ECO:0000256" key="2">
    <source>
        <dbReference type="ARBA" id="ARBA00022776"/>
    </source>
</evidence>
<evidence type="ECO:0000313" key="6">
    <source>
        <dbReference type="EnsemblMetazoa" id="GBRI000815-PA"/>
    </source>
</evidence>
<feature type="compositionally biased region" description="Polar residues" evidence="5">
    <location>
        <begin position="107"/>
        <end position="117"/>
    </location>
</feature>
<name>A0A1A9VZU6_9MUSC</name>
<keyword evidence="2 4" id="KW-0498">Mitosis</keyword>
<dbReference type="GO" id="GO:0004864">
    <property type="term" value="F:protein phosphatase inhibitor activity"/>
    <property type="evidence" value="ECO:0007669"/>
    <property type="project" value="UniProtKB-KW"/>
</dbReference>
<dbReference type="STRING" id="37001.A0A1A9VZU6"/>
<reference evidence="6" key="2">
    <citation type="submission" date="2020-05" db="UniProtKB">
        <authorList>
            <consortium name="EnsemblMetazoa"/>
        </authorList>
    </citation>
    <scope>IDENTIFICATION</scope>
    <source>
        <strain evidence="6">IAEA</strain>
    </source>
</reference>
<keyword evidence="4" id="KW-0131">Cell cycle</keyword>
<reference evidence="7" key="1">
    <citation type="submission" date="2014-03" db="EMBL/GenBank/DDBJ databases">
        <authorList>
            <person name="Aksoy S."/>
            <person name="Warren W."/>
            <person name="Wilson R.K."/>
        </authorList>
    </citation>
    <scope>NUCLEOTIDE SEQUENCE [LARGE SCALE GENOMIC DNA]</scope>
    <source>
        <strain evidence="7">IAEA</strain>
    </source>
</reference>
<keyword evidence="4" id="KW-0132">Cell division</keyword>
<accession>A0A1A9VZU6</accession>
<dbReference type="VEuPathDB" id="VectorBase:GBRI000815"/>
<dbReference type="GO" id="GO:0005737">
    <property type="term" value="C:cytoplasm"/>
    <property type="evidence" value="ECO:0007669"/>
    <property type="project" value="UniProtKB-SubCell"/>
</dbReference>
<evidence type="ECO:0000256" key="5">
    <source>
        <dbReference type="SAM" id="MobiDB-lite"/>
    </source>
</evidence>
<evidence type="ECO:0000256" key="3">
    <source>
        <dbReference type="ARBA" id="ARBA00023272"/>
    </source>
</evidence>
<protein>
    <submittedName>
        <fullName evidence="6">Uncharacterized protein</fullName>
    </submittedName>
</protein>
<feature type="region of interest" description="Disordered" evidence="5">
    <location>
        <begin position="107"/>
        <end position="131"/>
    </location>
</feature>
<dbReference type="EnsemblMetazoa" id="GBRI000815-RA">
    <property type="protein sequence ID" value="GBRI000815-PA"/>
    <property type="gene ID" value="GBRI000815"/>
</dbReference>
<dbReference type="Pfam" id="PF04667">
    <property type="entry name" value="Endosulfine"/>
    <property type="match status" value="1"/>
</dbReference>
<keyword evidence="3 4" id="KW-0650">Protein phosphatase inhibitor</keyword>
<comment type="function">
    <text evidence="4">Protein phosphatase inhibitor that specifically inhibits protein phosphatase 2A (PP2A) during mitosis.</text>
</comment>
<organism evidence="6 7">
    <name type="scientific">Glossina brevipalpis</name>
    <dbReference type="NCBI Taxonomy" id="37001"/>
    <lineage>
        <taxon>Eukaryota</taxon>
        <taxon>Metazoa</taxon>
        <taxon>Ecdysozoa</taxon>
        <taxon>Arthropoda</taxon>
        <taxon>Hexapoda</taxon>
        <taxon>Insecta</taxon>
        <taxon>Pterygota</taxon>
        <taxon>Neoptera</taxon>
        <taxon>Endopterygota</taxon>
        <taxon>Diptera</taxon>
        <taxon>Brachycera</taxon>
        <taxon>Muscomorpha</taxon>
        <taxon>Hippoboscoidea</taxon>
        <taxon>Glossinidae</taxon>
        <taxon>Glossina</taxon>
    </lineage>
</organism>
<dbReference type="PANTHER" id="PTHR10358">
    <property type="entry name" value="ENDOSULFINE"/>
    <property type="match status" value="1"/>
</dbReference>
<comment type="similarity">
    <text evidence="1 4">Belongs to the endosulfine family.</text>
</comment>
<proteinExistence type="inferred from homology"/>
<dbReference type="PANTHER" id="PTHR10358:SF6">
    <property type="entry name" value="ENDOSULFINE, ISOFORM A"/>
    <property type="match status" value="1"/>
</dbReference>
<keyword evidence="4" id="KW-0963">Cytoplasm</keyword>
<sequence>MNISRDIDNNNQVALKNNEASDGQINIHKLEKMEEEKLKLKYPILRSPKIKNIIMQKRLQKGQKYFDSGDYQMAKQKGHDVSQIIPNMITGDIIPTIETLRARNSSIIRNKSSTTHCNKPETPKKGNMSTL</sequence>
<evidence type="ECO:0000313" key="7">
    <source>
        <dbReference type="Proteomes" id="UP000091820"/>
    </source>
</evidence>
<evidence type="ECO:0000256" key="4">
    <source>
        <dbReference type="RuleBase" id="RU363120"/>
    </source>
</evidence>
<dbReference type="InterPro" id="IPR006760">
    <property type="entry name" value="Endosulphine"/>
</dbReference>
<dbReference type="AlphaFoldDB" id="A0A1A9VZU6"/>
<keyword evidence="7" id="KW-1185">Reference proteome</keyword>
<dbReference type="GO" id="GO:0051301">
    <property type="term" value="P:cell division"/>
    <property type="evidence" value="ECO:0007669"/>
    <property type="project" value="UniProtKB-KW"/>
</dbReference>